<dbReference type="AlphaFoldDB" id="A0A1F7JLT2"/>
<name>A0A1F7JLT2_9BACT</name>
<sequence>MNCLFKKMIPRGFTNKRVVRDLICQKCHQDWTVIMGTFNTLPIPRYCPSCEKKMNCDDCKKLADIYLIKAKAQLCWECLKLRQTIVAAVAELGRGKPDGTLIPLSEITKIVKQRMGVNNEGIF</sequence>
<reference evidence="1 2" key="1">
    <citation type="journal article" date="2016" name="Nat. Commun.">
        <title>Thousands of microbial genomes shed light on interconnected biogeochemical processes in an aquifer system.</title>
        <authorList>
            <person name="Anantharaman K."/>
            <person name="Brown C.T."/>
            <person name="Hug L.A."/>
            <person name="Sharon I."/>
            <person name="Castelle C.J."/>
            <person name="Probst A.J."/>
            <person name="Thomas B.C."/>
            <person name="Singh A."/>
            <person name="Wilkins M.J."/>
            <person name="Karaoz U."/>
            <person name="Brodie E.L."/>
            <person name="Williams K.H."/>
            <person name="Hubbard S.S."/>
            <person name="Banfield J.F."/>
        </authorList>
    </citation>
    <scope>NUCLEOTIDE SEQUENCE [LARGE SCALE GENOMIC DNA]</scope>
</reference>
<protein>
    <submittedName>
        <fullName evidence="1">Uncharacterized protein</fullName>
    </submittedName>
</protein>
<proteinExistence type="predicted"/>
<evidence type="ECO:0000313" key="2">
    <source>
        <dbReference type="Proteomes" id="UP000176376"/>
    </source>
</evidence>
<gene>
    <name evidence="1" type="ORF">A3J15_03150</name>
</gene>
<dbReference type="Proteomes" id="UP000176376">
    <property type="component" value="Unassembled WGS sequence"/>
</dbReference>
<dbReference type="EMBL" id="MGAY01000033">
    <property type="protein sequence ID" value="OGK56537.1"/>
    <property type="molecule type" value="Genomic_DNA"/>
</dbReference>
<evidence type="ECO:0000313" key="1">
    <source>
        <dbReference type="EMBL" id="OGK56537.1"/>
    </source>
</evidence>
<accession>A0A1F7JLT2</accession>
<organism evidence="1 2">
    <name type="scientific">Candidatus Roizmanbacteria bacterium RIFCSPLOWO2_02_FULL_38_10</name>
    <dbReference type="NCBI Taxonomy" id="1802074"/>
    <lineage>
        <taxon>Bacteria</taxon>
        <taxon>Candidatus Roizmaniibacteriota</taxon>
    </lineage>
</organism>
<comment type="caution">
    <text evidence="1">The sequence shown here is derived from an EMBL/GenBank/DDBJ whole genome shotgun (WGS) entry which is preliminary data.</text>
</comment>